<organism evidence="3">
    <name type="scientific">viral metagenome</name>
    <dbReference type="NCBI Taxonomy" id="1070528"/>
    <lineage>
        <taxon>unclassified sequences</taxon>
        <taxon>metagenomes</taxon>
        <taxon>organismal metagenomes</taxon>
    </lineage>
</organism>
<feature type="domain" description="PNPLA" evidence="2">
    <location>
        <begin position="75"/>
        <end position="228"/>
    </location>
</feature>
<dbReference type="SUPFAM" id="SSF52151">
    <property type="entry name" value="FabD/lysophospholipase-like"/>
    <property type="match status" value="1"/>
</dbReference>
<sequence>MTKFFKVLLCFFFADFITCGRIVGNIRRLQPCSQTTQQTDTQCVITNKNNLIYYEKDRELYLEDNNFIKNKKLISISPGGLKGFYELGVLSYIKDNYNMDNYIFSGASAGAWNALFMCYKNDTKKFVYGLLDYKLSQTKNIKELEFFLKYKLLSKYNSDDFDLRRLFVGVTTLKQFKPVTNIFSDFNSLEDAINCCIASSHIPLVTGGLTNRYHNMYTFDGGFSNYPYLNFTENVLHITPTMWKNLNNNVIDIKNSALNSKETFLNSFTSLNIILELFLMVKNRNYMELFDNGYLDAKNNKELLDKIFLETETIEKVEKAEKVENIENVDSSNYYKITHDYESDNDNNYMFDFYSKDNDSY</sequence>
<dbReference type="EMBL" id="MN740394">
    <property type="protein sequence ID" value="QHU04166.1"/>
    <property type="molecule type" value="Genomic_DNA"/>
</dbReference>
<dbReference type="AlphaFoldDB" id="A0A6C0JHB9"/>
<dbReference type="InterPro" id="IPR033562">
    <property type="entry name" value="PLPL"/>
</dbReference>
<protein>
    <recommendedName>
        <fullName evidence="2">PNPLA domain-containing protein</fullName>
    </recommendedName>
</protein>
<dbReference type="GO" id="GO:0004806">
    <property type="term" value="F:triacylglycerol lipase activity"/>
    <property type="evidence" value="ECO:0007669"/>
    <property type="project" value="TreeGrafter"/>
</dbReference>
<proteinExistence type="predicted"/>
<dbReference type="GO" id="GO:0016020">
    <property type="term" value="C:membrane"/>
    <property type="evidence" value="ECO:0007669"/>
    <property type="project" value="TreeGrafter"/>
</dbReference>
<evidence type="ECO:0000313" key="3">
    <source>
        <dbReference type="EMBL" id="QHU04166.1"/>
    </source>
</evidence>
<dbReference type="Pfam" id="PF01734">
    <property type="entry name" value="Patatin"/>
    <property type="match status" value="1"/>
</dbReference>
<dbReference type="GO" id="GO:0019433">
    <property type="term" value="P:triglyceride catabolic process"/>
    <property type="evidence" value="ECO:0007669"/>
    <property type="project" value="TreeGrafter"/>
</dbReference>
<dbReference type="GO" id="GO:0005811">
    <property type="term" value="C:lipid droplet"/>
    <property type="evidence" value="ECO:0007669"/>
    <property type="project" value="TreeGrafter"/>
</dbReference>
<dbReference type="PANTHER" id="PTHR12406">
    <property type="entry name" value="CALCIUM-INDEPENDENT PHOSPHOLIPASE A2 IPLA2 -RELATED"/>
    <property type="match status" value="1"/>
</dbReference>
<dbReference type="GO" id="GO:0005737">
    <property type="term" value="C:cytoplasm"/>
    <property type="evidence" value="ECO:0007669"/>
    <property type="project" value="TreeGrafter"/>
</dbReference>
<dbReference type="Gene3D" id="3.40.1090.10">
    <property type="entry name" value="Cytosolic phospholipase A2 catalytic domain"/>
    <property type="match status" value="1"/>
</dbReference>
<name>A0A6C0JHB9_9ZZZZ</name>
<dbReference type="GO" id="GO:0055088">
    <property type="term" value="P:lipid homeostasis"/>
    <property type="evidence" value="ECO:0007669"/>
    <property type="project" value="TreeGrafter"/>
</dbReference>
<keyword evidence="1" id="KW-0443">Lipid metabolism</keyword>
<dbReference type="PANTHER" id="PTHR12406:SF7">
    <property type="entry name" value="PATATIN-LIKE PHOSPHOLIPASE DOMAIN-CONTAINING PROTEIN 4"/>
    <property type="match status" value="1"/>
</dbReference>
<evidence type="ECO:0000259" key="2">
    <source>
        <dbReference type="Pfam" id="PF01734"/>
    </source>
</evidence>
<dbReference type="InterPro" id="IPR002641">
    <property type="entry name" value="PNPLA_dom"/>
</dbReference>
<evidence type="ECO:0000256" key="1">
    <source>
        <dbReference type="ARBA" id="ARBA00023098"/>
    </source>
</evidence>
<dbReference type="InterPro" id="IPR016035">
    <property type="entry name" value="Acyl_Trfase/lysoPLipase"/>
</dbReference>
<reference evidence="3" key="1">
    <citation type="journal article" date="2020" name="Nature">
        <title>Giant virus diversity and host interactions through global metagenomics.</title>
        <authorList>
            <person name="Schulz F."/>
            <person name="Roux S."/>
            <person name="Paez-Espino D."/>
            <person name="Jungbluth S."/>
            <person name="Walsh D.A."/>
            <person name="Denef V.J."/>
            <person name="McMahon K.D."/>
            <person name="Konstantinidis K.T."/>
            <person name="Eloe-Fadrosh E.A."/>
            <person name="Kyrpides N.C."/>
            <person name="Woyke T."/>
        </authorList>
    </citation>
    <scope>NUCLEOTIDE SEQUENCE</scope>
    <source>
        <strain evidence="3">GVMAG-M-3300027708-39</strain>
    </source>
</reference>
<accession>A0A6C0JHB9</accession>